<feature type="compositionally biased region" description="Basic residues" evidence="2">
    <location>
        <begin position="458"/>
        <end position="485"/>
    </location>
</feature>
<dbReference type="Pfam" id="PF23209">
    <property type="entry name" value="IDM1_C"/>
    <property type="match status" value="1"/>
</dbReference>
<dbReference type="GO" id="GO:0003682">
    <property type="term" value="F:chromatin binding"/>
    <property type="evidence" value="ECO:0007669"/>
    <property type="project" value="TreeGrafter"/>
</dbReference>
<dbReference type="PANTHER" id="PTHR47025">
    <property type="entry name" value="AUTOIMMUNE REGULATOR"/>
    <property type="match status" value="1"/>
</dbReference>
<dbReference type="PANTHER" id="PTHR47025:SF2">
    <property type="entry name" value="AUTOIMMUNE REGULATOR"/>
    <property type="match status" value="1"/>
</dbReference>
<keyword evidence="5" id="KW-1185">Reference proteome</keyword>
<proteinExistence type="predicted"/>
<reference evidence="4 5" key="1">
    <citation type="journal article" date="2024" name="Nat. Commun.">
        <title>Phylogenomics reveals the evolutionary origins of lichenization in chlorophyte algae.</title>
        <authorList>
            <person name="Puginier C."/>
            <person name="Libourel C."/>
            <person name="Otte J."/>
            <person name="Skaloud P."/>
            <person name="Haon M."/>
            <person name="Grisel S."/>
            <person name="Petersen M."/>
            <person name="Berrin J.G."/>
            <person name="Delaux P.M."/>
            <person name="Dal Grande F."/>
            <person name="Keller J."/>
        </authorList>
    </citation>
    <scope>NUCLEOTIDE SEQUENCE [LARGE SCALE GENOMIC DNA]</scope>
    <source>
        <strain evidence="4 5">SAG 2036</strain>
    </source>
</reference>
<gene>
    <name evidence="4" type="ORF">WJX73_004644</name>
</gene>
<feature type="coiled-coil region" evidence="1">
    <location>
        <begin position="540"/>
        <end position="567"/>
    </location>
</feature>
<name>A0AAW1NJZ5_9CHLO</name>
<evidence type="ECO:0000256" key="1">
    <source>
        <dbReference type="SAM" id="Coils"/>
    </source>
</evidence>
<dbReference type="Proteomes" id="UP001465755">
    <property type="component" value="Unassembled WGS sequence"/>
</dbReference>
<dbReference type="InterPro" id="IPR000182">
    <property type="entry name" value="GNAT_dom"/>
</dbReference>
<comment type="caution">
    <text evidence="4">The sequence shown here is derived from an EMBL/GenBank/DDBJ whole genome shotgun (WGS) entry which is preliminary data.</text>
</comment>
<sequence length="593" mass="65182">MSQALMRERVPASSEYEWAAAKERCIHCGLSDFAAGEFGPRTFVLCACCQDLGTHVECEQDATGRCITEESQASEDWYCSEACCQVACLLEGMEGDLTVIDGGHSIELIRYATCNKGQQNAVDSALRIFRSCFGPVTLDDGRDMLEMICHGFETPDDQAIDSQEDVYDFTGFRIVVLRAHSTIVTVATLRLFGCDFAEMPFVATREGHRRNGYLSMMLKGIEHMLRLLGVQYLVVPSVPSVARQVWLPRFGFVPLTQQEADALEDRILLPDPASTELLKKRICKPAANGKAAPAQPIHASMAAESVLADSRPDSSKAVTSLSVVSSVEGNGPEATLTELDEDSTMPPGFQKMLRTSPNKPLGSVCFTATCTKHAQTRSFDRLTALCAWLKTHGTCRPEWEQYLQQPDESDDQHTQRLKQTFTFKRPLSVPLRSSESTTPKKRPCHREKGDPHVQPSAKRQKRTVASKTLKVKKPTGRHTRGKHGVRSSPASRSRPHSMPVPEAHARAPATAYLGLAIATCIADAVRQLVDSASAEALHSHQQQQQHIARLQQENSNLRSNLQAADQALSSPAAVAASYSLTLLQRASRMQHSS</sequence>
<protein>
    <recommendedName>
        <fullName evidence="3">N-acetyltransferase domain-containing protein</fullName>
    </recommendedName>
</protein>
<dbReference type="Gene3D" id="3.40.630.30">
    <property type="match status" value="1"/>
</dbReference>
<feature type="domain" description="N-acetyltransferase" evidence="3">
    <location>
        <begin position="131"/>
        <end position="270"/>
    </location>
</feature>
<evidence type="ECO:0000259" key="3">
    <source>
        <dbReference type="PROSITE" id="PS51186"/>
    </source>
</evidence>
<evidence type="ECO:0000313" key="5">
    <source>
        <dbReference type="Proteomes" id="UP001465755"/>
    </source>
</evidence>
<dbReference type="GO" id="GO:0000977">
    <property type="term" value="F:RNA polymerase II transcription regulatory region sequence-specific DNA binding"/>
    <property type="evidence" value="ECO:0007669"/>
    <property type="project" value="TreeGrafter"/>
</dbReference>
<dbReference type="SUPFAM" id="SSF55729">
    <property type="entry name" value="Acyl-CoA N-acyltransferases (Nat)"/>
    <property type="match status" value="1"/>
</dbReference>
<keyword evidence="1" id="KW-0175">Coiled coil</keyword>
<organism evidence="4 5">
    <name type="scientific">Symbiochloris irregularis</name>
    <dbReference type="NCBI Taxonomy" id="706552"/>
    <lineage>
        <taxon>Eukaryota</taxon>
        <taxon>Viridiplantae</taxon>
        <taxon>Chlorophyta</taxon>
        <taxon>core chlorophytes</taxon>
        <taxon>Trebouxiophyceae</taxon>
        <taxon>Trebouxiales</taxon>
        <taxon>Trebouxiaceae</taxon>
        <taxon>Symbiochloris</taxon>
    </lineage>
</organism>
<dbReference type="AlphaFoldDB" id="A0AAW1NJZ5"/>
<dbReference type="InterPro" id="IPR056511">
    <property type="entry name" value="IDM1_C"/>
</dbReference>
<dbReference type="EMBL" id="JALJOQ010000217">
    <property type="protein sequence ID" value="KAK9789012.1"/>
    <property type="molecule type" value="Genomic_DNA"/>
</dbReference>
<dbReference type="InterPro" id="IPR016181">
    <property type="entry name" value="Acyl_CoA_acyltransferase"/>
</dbReference>
<dbReference type="GO" id="GO:0005634">
    <property type="term" value="C:nucleus"/>
    <property type="evidence" value="ECO:0007669"/>
    <property type="project" value="TreeGrafter"/>
</dbReference>
<evidence type="ECO:0000256" key="2">
    <source>
        <dbReference type="SAM" id="MobiDB-lite"/>
    </source>
</evidence>
<dbReference type="GO" id="GO:0042393">
    <property type="term" value="F:histone binding"/>
    <property type="evidence" value="ECO:0007669"/>
    <property type="project" value="TreeGrafter"/>
</dbReference>
<evidence type="ECO:0000313" key="4">
    <source>
        <dbReference type="EMBL" id="KAK9789012.1"/>
    </source>
</evidence>
<dbReference type="GO" id="GO:0045944">
    <property type="term" value="P:positive regulation of transcription by RNA polymerase II"/>
    <property type="evidence" value="ECO:0007669"/>
    <property type="project" value="TreeGrafter"/>
</dbReference>
<dbReference type="GO" id="GO:0016747">
    <property type="term" value="F:acyltransferase activity, transferring groups other than amino-acyl groups"/>
    <property type="evidence" value="ECO:0007669"/>
    <property type="project" value="InterPro"/>
</dbReference>
<feature type="compositionally biased region" description="Low complexity" evidence="2">
    <location>
        <begin position="486"/>
        <end position="499"/>
    </location>
</feature>
<feature type="region of interest" description="Disordered" evidence="2">
    <location>
        <begin position="420"/>
        <end position="503"/>
    </location>
</feature>
<accession>A0AAW1NJZ5</accession>
<dbReference type="PROSITE" id="PS51186">
    <property type="entry name" value="GNAT"/>
    <property type="match status" value="1"/>
</dbReference>